<sequence length="150" mass="17697">MNYGTLTLARQYNDAGQIKEWLQLFLRNDGKNIALAEGLLLEEREYLGLMKLKLSLLKDVKQGTPEYLTDQNSIDYFWYVVENMKNNRCSWDMPPLIVQFANGIFYVNDGRHRLEMLRQVNADETDAVVWTTGDEDKQKFYTLIHERRLL</sequence>
<dbReference type="AlphaFoldDB" id="A0AA37JG54"/>
<dbReference type="SUPFAM" id="SSF110849">
    <property type="entry name" value="ParB/Sulfiredoxin"/>
    <property type="match status" value="1"/>
</dbReference>
<organism evidence="1 2">
    <name type="scientific">Hungatella hathewayi</name>
    <dbReference type="NCBI Taxonomy" id="154046"/>
    <lineage>
        <taxon>Bacteria</taxon>
        <taxon>Bacillati</taxon>
        <taxon>Bacillota</taxon>
        <taxon>Clostridia</taxon>
        <taxon>Lachnospirales</taxon>
        <taxon>Lachnospiraceae</taxon>
        <taxon>Hungatella</taxon>
    </lineage>
</organism>
<evidence type="ECO:0000313" key="1">
    <source>
        <dbReference type="EMBL" id="GKH01036.1"/>
    </source>
</evidence>
<evidence type="ECO:0000313" key="2">
    <source>
        <dbReference type="Proteomes" id="UP001055091"/>
    </source>
</evidence>
<protein>
    <recommendedName>
        <fullName evidence="3">ParB/Sulfiredoxin domain-containing protein</fullName>
    </recommendedName>
</protein>
<dbReference type="Proteomes" id="UP001055091">
    <property type="component" value="Unassembled WGS sequence"/>
</dbReference>
<comment type="caution">
    <text evidence="1">The sequence shown here is derived from an EMBL/GenBank/DDBJ whole genome shotgun (WGS) entry which is preliminary data.</text>
</comment>
<dbReference type="EMBL" id="BQNJ01000001">
    <property type="protein sequence ID" value="GKH01036.1"/>
    <property type="molecule type" value="Genomic_DNA"/>
</dbReference>
<gene>
    <name evidence="1" type="ORF">CE91St55_30170</name>
</gene>
<name>A0AA37JG54_9FIRM</name>
<dbReference type="RefSeq" id="WP_118043007.1">
    <property type="nucleotide sequence ID" value="NZ_BQNJ01000001.1"/>
</dbReference>
<accession>A0AA37JG54</accession>
<evidence type="ECO:0008006" key="3">
    <source>
        <dbReference type="Google" id="ProtNLM"/>
    </source>
</evidence>
<proteinExistence type="predicted"/>
<dbReference type="InterPro" id="IPR036086">
    <property type="entry name" value="ParB/Sulfiredoxin_sf"/>
</dbReference>
<reference evidence="1" key="1">
    <citation type="submission" date="2022-01" db="EMBL/GenBank/DDBJ databases">
        <title>Novel bile acid biosynthetic pathways are enriched in the microbiome of centenarians.</title>
        <authorList>
            <person name="Sato Y."/>
            <person name="Atarashi K."/>
            <person name="Plichta R.D."/>
            <person name="Arai Y."/>
            <person name="Sasajima S."/>
            <person name="Kearney M.S."/>
            <person name="Suda W."/>
            <person name="Takeshita K."/>
            <person name="Sasaki T."/>
            <person name="Okamoto S."/>
            <person name="Skelly N.A."/>
            <person name="Okamura Y."/>
            <person name="Vlamakis H."/>
            <person name="Li Y."/>
            <person name="Tanoue T."/>
            <person name="Takei H."/>
            <person name="Nittono H."/>
            <person name="Narushima S."/>
            <person name="Irie J."/>
            <person name="Itoh H."/>
            <person name="Moriya K."/>
            <person name="Sugiura Y."/>
            <person name="Suematsu M."/>
            <person name="Moritoki N."/>
            <person name="Shibata S."/>
            <person name="Littman R.D."/>
            <person name="Fischbach A.M."/>
            <person name="Uwamino Y."/>
            <person name="Inoue T."/>
            <person name="Honda A."/>
            <person name="Hattori M."/>
            <person name="Murai T."/>
            <person name="Xavier J.R."/>
            <person name="Hirose N."/>
            <person name="Honda K."/>
        </authorList>
    </citation>
    <scope>NUCLEOTIDE SEQUENCE</scope>
    <source>
        <strain evidence="1">CE91-St55</strain>
    </source>
</reference>